<feature type="compositionally biased region" description="Low complexity" evidence="12">
    <location>
        <begin position="398"/>
        <end position="411"/>
    </location>
</feature>
<dbReference type="FunCoup" id="A0A2P6NNT3">
    <property type="interactions" value="325"/>
</dbReference>
<dbReference type="STRING" id="1890364.A0A2P6NNT3"/>
<evidence type="ECO:0000256" key="11">
    <source>
        <dbReference type="RuleBase" id="RU366047"/>
    </source>
</evidence>
<evidence type="ECO:0000256" key="8">
    <source>
        <dbReference type="ARBA" id="ARBA00023017"/>
    </source>
</evidence>
<dbReference type="PANTHER" id="PTHR12688">
    <property type="entry name" value="DYNEIN LIGHT INTERMEDIATE CHAIN"/>
    <property type="match status" value="1"/>
</dbReference>
<evidence type="ECO:0000256" key="9">
    <source>
        <dbReference type="ARBA" id="ARBA00023175"/>
    </source>
</evidence>
<feature type="region of interest" description="Disordered" evidence="12">
    <location>
        <begin position="461"/>
        <end position="481"/>
    </location>
</feature>
<dbReference type="AlphaFoldDB" id="A0A2P6NNT3"/>
<dbReference type="GO" id="GO:0005868">
    <property type="term" value="C:cytoplasmic dynein complex"/>
    <property type="evidence" value="ECO:0007669"/>
    <property type="project" value="UniProtKB-UniRule"/>
</dbReference>
<accession>A0A2P6NNT3</accession>
<evidence type="ECO:0000256" key="5">
    <source>
        <dbReference type="ARBA" id="ARBA00022701"/>
    </source>
</evidence>
<comment type="subunit">
    <text evidence="11">Homodimer. The cytoplasmic dynein 1 complex consists of two catalytic heavy chains (HCs) and a number of non-catalytic subunits presented by intermediate chains (ICs).</text>
</comment>
<evidence type="ECO:0000256" key="3">
    <source>
        <dbReference type="ARBA" id="ARBA00022448"/>
    </source>
</evidence>
<keyword evidence="6 11" id="KW-0547">Nucleotide-binding</keyword>
<dbReference type="OrthoDB" id="27603at2759"/>
<evidence type="ECO:0000256" key="1">
    <source>
        <dbReference type="ARBA" id="ARBA00004245"/>
    </source>
</evidence>
<evidence type="ECO:0000256" key="10">
    <source>
        <dbReference type="ARBA" id="ARBA00023212"/>
    </source>
</evidence>
<evidence type="ECO:0000313" key="13">
    <source>
        <dbReference type="EMBL" id="PRP85614.1"/>
    </source>
</evidence>
<reference evidence="13 14" key="1">
    <citation type="journal article" date="2018" name="Genome Biol. Evol.">
        <title>Multiple Roots of Fruiting Body Formation in Amoebozoa.</title>
        <authorList>
            <person name="Hillmann F."/>
            <person name="Forbes G."/>
            <person name="Novohradska S."/>
            <person name="Ferling I."/>
            <person name="Riege K."/>
            <person name="Groth M."/>
            <person name="Westermann M."/>
            <person name="Marz M."/>
            <person name="Spaller T."/>
            <person name="Winckler T."/>
            <person name="Schaap P."/>
            <person name="Glockner G."/>
        </authorList>
    </citation>
    <scope>NUCLEOTIDE SEQUENCE [LARGE SCALE GENOMIC DNA]</scope>
    <source>
        <strain evidence="13 14">Jena</strain>
    </source>
</reference>
<comment type="function">
    <text evidence="11">Acts as one of several non-catalytic accessory components of the cytoplasmic dynein 1 complex that are thought to be involved in linking dynein to cargos and to adapter proteins that regulate dynein function. Cytoplasmic dynein 1 acts as a motor for the intracellular retrograde motility of vesicles and organelles along microtubules. May play a role in binding dynein to membranous organelles or chromosomes.</text>
</comment>
<dbReference type="GO" id="GO:0007018">
    <property type="term" value="P:microtubule-based movement"/>
    <property type="evidence" value="ECO:0007669"/>
    <property type="project" value="InterPro"/>
</dbReference>
<keyword evidence="10 11" id="KW-0206">Cytoskeleton</keyword>
<evidence type="ECO:0000256" key="2">
    <source>
        <dbReference type="ARBA" id="ARBA00006831"/>
    </source>
</evidence>
<dbReference type="InterPro" id="IPR022780">
    <property type="entry name" value="Dynein_light_int_chain"/>
</dbReference>
<dbReference type="Pfam" id="PF05783">
    <property type="entry name" value="DLIC"/>
    <property type="match status" value="1"/>
</dbReference>
<dbReference type="InParanoid" id="A0A2P6NNT3"/>
<comment type="similarity">
    <text evidence="2 11">Belongs to the dynein light intermediate chain family.</text>
</comment>
<dbReference type="EMBL" id="MDYQ01000042">
    <property type="protein sequence ID" value="PRP85614.1"/>
    <property type="molecule type" value="Genomic_DNA"/>
</dbReference>
<dbReference type="GO" id="GO:0005874">
    <property type="term" value="C:microtubule"/>
    <property type="evidence" value="ECO:0007669"/>
    <property type="project" value="UniProtKB-KW"/>
</dbReference>
<feature type="compositionally biased region" description="Polar residues" evidence="12">
    <location>
        <begin position="412"/>
        <end position="436"/>
    </location>
</feature>
<keyword evidence="3 11" id="KW-0813">Transport</keyword>
<organism evidence="13 14">
    <name type="scientific">Planoprotostelium fungivorum</name>
    <dbReference type="NCBI Taxonomy" id="1890364"/>
    <lineage>
        <taxon>Eukaryota</taxon>
        <taxon>Amoebozoa</taxon>
        <taxon>Evosea</taxon>
        <taxon>Variosea</taxon>
        <taxon>Cavosteliida</taxon>
        <taxon>Cavosteliaceae</taxon>
        <taxon>Planoprotostelium</taxon>
    </lineage>
</organism>
<gene>
    <name evidence="13" type="ORF">PROFUN_06403</name>
</gene>
<evidence type="ECO:0000256" key="7">
    <source>
        <dbReference type="ARBA" id="ARBA00022840"/>
    </source>
</evidence>
<proteinExistence type="inferred from homology"/>
<name>A0A2P6NNT3_9EUKA</name>
<dbReference type="Proteomes" id="UP000241769">
    <property type="component" value="Unassembled WGS sequence"/>
</dbReference>
<dbReference type="SUPFAM" id="SSF52540">
    <property type="entry name" value="P-loop containing nucleoside triphosphate hydrolases"/>
    <property type="match status" value="1"/>
</dbReference>
<comment type="caution">
    <text evidence="13">The sequence shown here is derived from an EMBL/GenBank/DDBJ whole genome shotgun (WGS) entry which is preliminary data.</text>
</comment>
<evidence type="ECO:0000313" key="14">
    <source>
        <dbReference type="Proteomes" id="UP000241769"/>
    </source>
</evidence>
<comment type="subcellular location">
    <subcellularLocation>
        <location evidence="1 11">Cytoplasm</location>
        <location evidence="1 11">Cytoskeleton</location>
    </subcellularLocation>
</comment>
<evidence type="ECO:0000256" key="12">
    <source>
        <dbReference type="SAM" id="MobiDB-lite"/>
    </source>
</evidence>
<evidence type="ECO:0000256" key="6">
    <source>
        <dbReference type="ARBA" id="ARBA00022741"/>
    </source>
</evidence>
<keyword evidence="5 11" id="KW-0493">Microtubule</keyword>
<keyword evidence="8 11" id="KW-0243">Dynein</keyword>
<keyword evidence="9 11" id="KW-0505">Motor protein</keyword>
<keyword evidence="14" id="KW-1185">Reference proteome</keyword>
<dbReference type="PANTHER" id="PTHR12688:SF0">
    <property type="entry name" value="DYNEIN LIGHT INTERMEDIATE CHAIN"/>
    <property type="match status" value="1"/>
</dbReference>
<dbReference type="GO" id="GO:0045504">
    <property type="term" value="F:dynein heavy chain binding"/>
    <property type="evidence" value="ECO:0007669"/>
    <property type="project" value="TreeGrafter"/>
</dbReference>
<evidence type="ECO:0000256" key="4">
    <source>
        <dbReference type="ARBA" id="ARBA00022490"/>
    </source>
</evidence>
<dbReference type="Gene3D" id="3.40.50.300">
    <property type="entry name" value="P-loop containing nucleotide triphosphate hydrolases"/>
    <property type="match status" value="1"/>
</dbReference>
<keyword evidence="4 11" id="KW-0963">Cytoplasm</keyword>
<dbReference type="GO" id="GO:0005524">
    <property type="term" value="F:ATP binding"/>
    <property type="evidence" value="ECO:0007669"/>
    <property type="project" value="UniProtKB-KW"/>
</dbReference>
<dbReference type="GO" id="GO:0005813">
    <property type="term" value="C:centrosome"/>
    <property type="evidence" value="ECO:0007669"/>
    <property type="project" value="TreeGrafter"/>
</dbReference>
<dbReference type="GO" id="GO:0000226">
    <property type="term" value="P:microtubule cytoskeleton organization"/>
    <property type="evidence" value="ECO:0007669"/>
    <property type="project" value="TreeGrafter"/>
</dbReference>
<sequence length="481" mass="52876">MAVDSNTPVIEEEDTSNVNLWEQILTKASRSVADRVESSNAVFLGNRLTGKSTLLAKIQGLDVSNLKKGIALDYGFVDIFASSDDDDPISRMNLWQLEGDKEYADLLTFAMGKNAISRSIVVITLDMSQPWNALDDLQKWLTVLEGHIKSVHQQLTPGAIDELRSNQVSDILVYNEMAAGEEGKANEAKTPMRRTRKTAEELTNAVLPEGVLTENLGVSIVVVCTKTDQMAQLEKEYNYKESHFEFIQQSIRRVCIQYGAALIYSSARKDINCDLLLSYLRHRMYGTEITSKPQLMEKEAIFIPAGADSLTKIKLDFNENQSLTKDFDAPFSSVIPIPKRLQNTDKANLEIPSVAEDDQEFLMKHRETLDKEDVKDREKNKSGFLASLQKIGGQTTEMQATAAATGTSQSAPVTATSTPITSKATSSDRLSAATQQLGGGETKGESENAVLNNFFTSLINRDTRKTPATKSSGPAISCASP</sequence>
<feature type="region of interest" description="Disordered" evidence="12">
    <location>
        <begin position="398"/>
        <end position="448"/>
    </location>
</feature>
<dbReference type="InterPro" id="IPR027417">
    <property type="entry name" value="P-loop_NTPase"/>
</dbReference>
<dbReference type="InterPro" id="IPR008467">
    <property type="entry name" value="Dynein1_light_intermed_chain"/>
</dbReference>
<protein>
    <recommendedName>
        <fullName evidence="11">Dynein light intermediate chain</fullName>
    </recommendedName>
</protein>
<keyword evidence="7 11" id="KW-0067">ATP-binding</keyword>